<comment type="similarity">
    <text evidence="2">Belongs to the outer membrane factor (OMF) (TC 1.B.17) family.</text>
</comment>
<evidence type="ECO:0000313" key="8">
    <source>
        <dbReference type="EMBL" id="SUJ11968.1"/>
    </source>
</evidence>
<evidence type="ECO:0000256" key="7">
    <source>
        <dbReference type="ARBA" id="ARBA00023237"/>
    </source>
</evidence>
<comment type="subcellular location">
    <subcellularLocation>
        <location evidence="1">Cell outer membrane</location>
    </subcellularLocation>
</comment>
<sequence length="463" mass="52597">MFILLAYAVCKRIVLHILITYTAYLCITDILFRYYIFLLGSGFAALGQVRDLQSCISQALQYNLAVQHSEIKEQRSSIAYTRSWQERLPTLNARLGHGINEGKSIDPSTNQFISKRFTSGNQELTTSMVLFDGLGMLYDIRQQSKRWAADQKDQEGALIALKLDVILAYIQVLTAKDILQQAEVNIETTRAQLQRSETLHKQGAIAPGDYFDIKGQYAAESSSINGLKKTLFDRRIALSGFMNIAESELGELAPLEGQTNDMDVLTADADQLYQEAQDKLPDYQSLQLKADAAEYAVKYAKSAYYPRLTFGAGLNSQYAGTSSDSYLRQIDNNLGKYVSFGLNIPIFNGFKVRNQVKLVRLDQRSQQVENDQKRLELRQNTSRAVFEYKQSYENIALLKSQVTDYKESFRIAQVRFDEGDINSVTYIIAKNKYEQSLSQLTVLQYQAILQQYTLDYYQGKLGF</sequence>
<dbReference type="Pfam" id="PF02321">
    <property type="entry name" value="OEP"/>
    <property type="match status" value="2"/>
</dbReference>
<organism evidence="8 9">
    <name type="scientific">Sphingobacterium spiritivorum</name>
    <name type="common">Flavobacterium spiritivorum</name>
    <dbReference type="NCBI Taxonomy" id="258"/>
    <lineage>
        <taxon>Bacteria</taxon>
        <taxon>Pseudomonadati</taxon>
        <taxon>Bacteroidota</taxon>
        <taxon>Sphingobacteriia</taxon>
        <taxon>Sphingobacteriales</taxon>
        <taxon>Sphingobacteriaceae</taxon>
        <taxon>Sphingobacterium</taxon>
    </lineage>
</organism>
<evidence type="ECO:0000256" key="5">
    <source>
        <dbReference type="ARBA" id="ARBA00022692"/>
    </source>
</evidence>
<dbReference type="GO" id="GO:0015562">
    <property type="term" value="F:efflux transmembrane transporter activity"/>
    <property type="evidence" value="ECO:0007669"/>
    <property type="project" value="InterPro"/>
</dbReference>
<dbReference type="PANTHER" id="PTHR30026">
    <property type="entry name" value="OUTER MEMBRANE PROTEIN TOLC"/>
    <property type="match status" value="1"/>
</dbReference>
<accession>A0A380C575</accession>
<keyword evidence="6" id="KW-0472">Membrane</keyword>
<name>A0A380C575_SPHSI</name>
<evidence type="ECO:0000256" key="4">
    <source>
        <dbReference type="ARBA" id="ARBA00022452"/>
    </source>
</evidence>
<dbReference type="InterPro" id="IPR003423">
    <property type="entry name" value="OMP_efflux"/>
</dbReference>
<evidence type="ECO:0000256" key="1">
    <source>
        <dbReference type="ARBA" id="ARBA00004442"/>
    </source>
</evidence>
<dbReference type="SUPFAM" id="SSF56954">
    <property type="entry name" value="Outer membrane efflux proteins (OEP)"/>
    <property type="match status" value="1"/>
</dbReference>
<protein>
    <submittedName>
        <fullName evidence="8">Outer membrane channel protein</fullName>
    </submittedName>
</protein>
<keyword evidence="4" id="KW-1134">Transmembrane beta strand</keyword>
<keyword evidence="5" id="KW-0812">Transmembrane</keyword>
<dbReference type="Proteomes" id="UP000254893">
    <property type="component" value="Unassembled WGS sequence"/>
</dbReference>
<dbReference type="GO" id="GO:0015288">
    <property type="term" value="F:porin activity"/>
    <property type="evidence" value="ECO:0007669"/>
    <property type="project" value="TreeGrafter"/>
</dbReference>
<gene>
    <name evidence="8" type="ORF">NCTC11388_02174</name>
</gene>
<keyword evidence="3" id="KW-0813">Transport</keyword>
<reference evidence="8 9" key="1">
    <citation type="submission" date="2018-06" db="EMBL/GenBank/DDBJ databases">
        <authorList>
            <consortium name="Pathogen Informatics"/>
            <person name="Doyle S."/>
        </authorList>
    </citation>
    <scope>NUCLEOTIDE SEQUENCE [LARGE SCALE GENOMIC DNA]</scope>
    <source>
        <strain evidence="8 9">NCTC11388</strain>
    </source>
</reference>
<dbReference type="Gene3D" id="1.20.1600.10">
    <property type="entry name" value="Outer membrane efflux proteins (OEP)"/>
    <property type="match status" value="1"/>
</dbReference>
<dbReference type="PANTHER" id="PTHR30026:SF20">
    <property type="entry name" value="OUTER MEMBRANE PROTEIN TOLC"/>
    <property type="match status" value="1"/>
</dbReference>
<dbReference type="GO" id="GO:0009279">
    <property type="term" value="C:cell outer membrane"/>
    <property type="evidence" value="ECO:0007669"/>
    <property type="project" value="UniProtKB-SubCell"/>
</dbReference>
<evidence type="ECO:0000256" key="2">
    <source>
        <dbReference type="ARBA" id="ARBA00007613"/>
    </source>
</evidence>
<dbReference type="AlphaFoldDB" id="A0A380C575"/>
<evidence type="ECO:0000256" key="3">
    <source>
        <dbReference type="ARBA" id="ARBA00022448"/>
    </source>
</evidence>
<proteinExistence type="inferred from homology"/>
<dbReference type="GO" id="GO:1990281">
    <property type="term" value="C:efflux pump complex"/>
    <property type="evidence" value="ECO:0007669"/>
    <property type="project" value="TreeGrafter"/>
</dbReference>
<keyword evidence="7" id="KW-0998">Cell outer membrane</keyword>
<dbReference type="InterPro" id="IPR051906">
    <property type="entry name" value="TolC-like"/>
</dbReference>
<evidence type="ECO:0000313" key="9">
    <source>
        <dbReference type="Proteomes" id="UP000254893"/>
    </source>
</evidence>
<dbReference type="EMBL" id="UGYW01000002">
    <property type="protein sequence ID" value="SUJ11968.1"/>
    <property type="molecule type" value="Genomic_DNA"/>
</dbReference>
<evidence type="ECO:0000256" key="6">
    <source>
        <dbReference type="ARBA" id="ARBA00023136"/>
    </source>
</evidence>